<accession>A0A174DR50</accession>
<dbReference type="AlphaFoldDB" id="A0A174DR50"/>
<protein>
    <submittedName>
        <fullName evidence="1">Uncharacterized protein</fullName>
    </submittedName>
</protein>
<organism evidence="1 2">
    <name type="scientific">Clostridium disporicum</name>
    <dbReference type="NCBI Taxonomy" id="84024"/>
    <lineage>
        <taxon>Bacteria</taxon>
        <taxon>Bacillati</taxon>
        <taxon>Bacillota</taxon>
        <taxon>Clostridia</taxon>
        <taxon>Eubacteriales</taxon>
        <taxon>Clostridiaceae</taxon>
        <taxon>Clostridium</taxon>
    </lineage>
</organism>
<dbReference type="EMBL" id="CYZV01000018">
    <property type="protein sequence ID" value="CUO26728.1"/>
    <property type="molecule type" value="Genomic_DNA"/>
</dbReference>
<proteinExistence type="predicted"/>
<dbReference type="Proteomes" id="UP000095558">
    <property type="component" value="Unassembled WGS sequence"/>
</dbReference>
<evidence type="ECO:0000313" key="1">
    <source>
        <dbReference type="EMBL" id="CUO26728.1"/>
    </source>
</evidence>
<gene>
    <name evidence="1" type="ORF">ERS852470_01874</name>
</gene>
<name>A0A174DR50_9CLOT</name>
<reference evidence="1 2" key="1">
    <citation type="submission" date="2015-09" db="EMBL/GenBank/DDBJ databases">
        <authorList>
            <consortium name="Pathogen Informatics"/>
        </authorList>
    </citation>
    <scope>NUCLEOTIDE SEQUENCE [LARGE SCALE GENOMIC DNA]</scope>
    <source>
        <strain evidence="1 2">2789STDY5834855</strain>
    </source>
</reference>
<dbReference type="RefSeq" id="WP_055276553.1">
    <property type="nucleotide sequence ID" value="NZ_CYZV01000018.1"/>
</dbReference>
<evidence type="ECO:0000313" key="2">
    <source>
        <dbReference type="Proteomes" id="UP000095558"/>
    </source>
</evidence>
<sequence>MYSYNNNDNPFNNDGTGREYNYLGKSISLGEEKIINKVDTVEQHPNLQGIPKEWYGTIHIISDDKFFALLDGNEYALYIALKSISYHDSKGQHYLYNDQINFSYLSEELELKGNKNKAGEDAIVSRQSIKKLFNILVIKKVLTKGKYKGKEVYFVMNEKDYKFTPVDNKLLNVLTRTLKGQVIKTFIYLKACYENNLRNGKKETFINRETIARAINEVSKNGNIGKRQLDNISMYITLLYNLNLVIAYQTKPILNDKGNFTSCLVITKVNNSLKDIPIKGARKKHN</sequence>